<name>A0A016VWY5_9BILA</name>
<protein>
    <submittedName>
        <fullName evidence="1">Uncharacterized protein</fullName>
    </submittedName>
</protein>
<evidence type="ECO:0000313" key="1">
    <source>
        <dbReference type="EMBL" id="EYC31512.1"/>
    </source>
</evidence>
<reference evidence="2" key="1">
    <citation type="journal article" date="2015" name="Nat. Genet.">
        <title>The genome and transcriptome of the zoonotic hookworm Ancylostoma ceylanicum identify infection-specific gene families.</title>
        <authorList>
            <person name="Schwarz E.M."/>
            <person name="Hu Y."/>
            <person name="Antoshechkin I."/>
            <person name="Miller M.M."/>
            <person name="Sternberg P.W."/>
            <person name="Aroian R.V."/>
        </authorList>
    </citation>
    <scope>NUCLEOTIDE SEQUENCE</scope>
    <source>
        <strain evidence="2">HY135</strain>
    </source>
</reference>
<evidence type="ECO:0000313" key="2">
    <source>
        <dbReference type="Proteomes" id="UP000024635"/>
    </source>
</evidence>
<dbReference type="Proteomes" id="UP000024635">
    <property type="component" value="Unassembled WGS sequence"/>
</dbReference>
<accession>A0A016VWY5</accession>
<organism evidence="1 2">
    <name type="scientific">Ancylostoma ceylanicum</name>
    <dbReference type="NCBI Taxonomy" id="53326"/>
    <lineage>
        <taxon>Eukaryota</taxon>
        <taxon>Metazoa</taxon>
        <taxon>Ecdysozoa</taxon>
        <taxon>Nematoda</taxon>
        <taxon>Chromadorea</taxon>
        <taxon>Rhabditida</taxon>
        <taxon>Rhabditina</taxon>
        <taxon>Rhabditomorpha</taxon>
        <taxon>Strongyloidea</taxon>
        <taxon>Ancylostomatidae</taxon>
        <taxon>Ancylostomatinae</taxon>
        <taxon>Ancylostoma</taxon>
    </lineage>
</organism>
<sequence length="106" mass="12404">MPLLETNGFTFLITEKSNIVVYSTGRWSKGRDREKQLRKVHRDRKGCRQKRATCANTQLSSRLKQTISWKAIFYNRISIAHSVKMLPSLSLKSWNTYSLNIFPKIE</sequence>
<dbReference type="EMBL" id="JARK01001340">
    <property type="protein sequence ID" value="EYC31512.1"/>
    <property type="molecule type" value="Genomic_DNA"/>
</dbReference>
<gene>
    <name evidence="1" type="primary">Acey_s0004.g2196</name>
    <name evidence="1" type="ORF">Y032_0004g2196</name>
</gene>
<keyword evidence="2" id="KW-1185">Reference proteome</keyword>
<comment type="caution">
    <text evidence="1">The sequence shown here is derived from an EMBL/GenBank/DDBJ whole genome shotgun (WGS) entry which is preliminary data.</text>
</comment>
<dbReference type="AlphaFoldDB" id="A0A016VWY5"/>
<proteinExistence type="predicted"/>